<evidence type="ECO:0000313" key="2">
    <source>
        <dbReference type="EMBL" id="OLP79585.1"/>
    </source>
</evidence>
<feature type="compositionally biased region" description="Basic and acidic residues" evidence="1">
    <location>
        <begin position="34"/>
        <end position="98"/>
    </location>
</feature>
<dbReference type="AlphaFoldDB" id="A0A1Q9C9L0"/>
<dbReference type="OrthoDB" id="10416755at2759"/>
<evidence type="ECO:0000256" key="1">
    <source>
        <dbReference type="SAM" id="MobiDB-lite"/>
    </source>
</evidence>
<feature type="compositionally biased region" description="Acidic residues" evidence="1">
    <location>
        <begin position="99"/>
        <end position="117"/>
    </location>
</feature>
<name>A0A1Q9C9L0_SYMMI</name>
<dbReference type="Proteomes" id="UP000186817">
    <property type="component" value="Unassembled WGS sequence"/>
</dbReference>
<protein>
    <submittedName>
        <fullName evidence="2">Uncharacterized protein</fullName>
    </submittedName>
</protein>
<sequence>MWYMLGKDWKLYAVGARESVDNCETSRLSPSKQLELRKQEKKAARKEEKRNKRAEKSAKKVEKAEKAEEVPSVRRKLDVAMENAGREEERVKLTKLREEEEAEAAQPEAEAEVPDEEAASRKRKLDELEQRKKALEEKIAKKQKQIEDEANRIRAVEVSERRAKEQRAKQTSKVNVHVVVEKKNWFERKSTELVESFVQNCSAQSKKARDAETAHIEACRTLENSQSDFAESLQKVQDSAQQLQRNMALALERAIEHGEEQAKHSLFTLGAKQK</sequence>
<gene>
    <name evidence="2" type="ORF">AK812_SmicGene40111</name>
</gene>
<comment type="caution">
    <text evidence="2">The sequence shown here is derived from an EMBL/GenBank/DDBJ whole genome shotgun (WGS) entry which is preliminary data.</text>
</comment>
<feature type="region of interest" description="Disordered" evidence="1">
    <location>
        <begin position="20"/>
        <end position="125"/>
    </location>
</feature>
<accession>A0A1Q9C9L0</accession>
<reference evidence="2 3" key="1">
    <citation type="submission" date="2016-02" db="EMBL/GenBank/DDBJ databases">
        <title>Genome analysis of coral dinoflagellate symbionts highlights evolutionary adaptations to a symbiotic lifestyle.</title>
        <authorList>
            <person name="Aranda M."/>
            <person name="Li Y."/>
            <person name="Liew Y.J."/>
            <person name="Baumgarten S."/>
            <person name="Simakov O."/>
            <person name="Wilson M."/>
            <person name="Piel J."/>
            <person name="Ashoor H."/>
            <person name="Bougouffa S."/>
            <person name="Bajic V.B."/>
            <person name="Ryu T."/>
            <person name="Ravasi T."/>
            <person name="Bayer T."/>
            <person name="Micklem G."/>
            <person name="Kim H."/>
            <person name="Bhak J."/>
            <person name="Lajeunesse T.C."/>
            <person name="Voolstra C.R."/>
        </authorList>
    </citation>
    <scope>NUCLEOTIDE SEQUENCE [LARGE SCALE GENOMIC DNA]</scope>
    <source>
        <strain evidence="2 3">CCMP2467</strain>
    </source>
</reference>
<evidence type="ECO:0000313" key="3">
    <source>
        <dbReference type="Proteomes" id="UP000186817"/>
    </source>
</evidence>
<organism evidence="2 3">
    <name type="scientific">Symbiodinium microadriaticum</name>
    <name type="common">Dinoflagellate</name>
    <name type="synonym">Zooxanthella microadriatica</name>
    <dbReference type="NCBI Taxonomy" id="2951"/>
    <lineage>
        <taxon>Eukaryota</taxon>
        <taxon>Sar</taxon>
        <taxon>Alveolata</taxon>
        <taxon>Dinophyceae</taxon>
        <taxon>Suessiales</taxon>
        <taxon>Symbiodiniaceae</taxon>
        <taxon>Symbiodinium</taxon>
    </lineage>
</organism>
<feature type="compositionally biased region" description="Polar residues" evidence="1">
    <location>
        <begin position="22"/>
        <end position="32"/>
    </location>
</feature>
<proteinExistence type="predicted"/>
<dbReference type="EMBL" id="LSRX01001466">
    <property type="protein sequence ID" value="OLP79585.1"/>
    <property type="molecule type" value="Genomic_DNA"/>
</dbReference>
<keyword evidence="3" id="KW-1185">Reference proteome</keyword>